<sequence>FLLSRDLLNSAQVCRSWKDDALSVRWRFCSVGMRELMGQLASMEEEEGMDEDGDYVVYNRLEASVEDLDKERWQAFLKLTSKIHILCISTFLLHPDSVELVKELIAAHGGPLFPNLRRFEIWSDAKILPMVSLGLVPDLTSVMMNGMDACTSDDAFEDIFSQVAESCTGIRELEIVTECAHSGPIFNVFPKLKSLSYWTGRFSAESWRSLERCANLAELELFLVSLEEVAENSFAEDLEFGSLKELRITRMKKKAALVLLDGTRMPLLRSLRLEEVELTEEEEKDLSDRLKVRCPDLKQIDFVSKA</sequence>
<evidence type="ECO:0008006" key="3">
    <source>
        <dbReference type="Google" id="ProtNLM"/>
    </source>
</evidence>
<dbReference type="OrthoDB" id="3211340at2759"/>
<dbReference type="AlphaFoldDB" id="A0A0C3LEY4"/>
<dbReference type="InterPro" id="IPR032675">
    <property type="entry name" value="LRR_dom_sf"/>
</dbReference>
<dbReference type="EMBL" id="KN823193">
    <property type="protein sequence ID" value="KIO20002.1"/>
    <property type="molecule type" value="Genomic_DNA"/>
</dbReference>
<proteinExistence type="predicted"/>
<feature type="non-terminal residue" evidence="1">
    <location>
        <position position="1"/>
    </location>
</feature>
<dbReference type="SUPFAM" id="SSF52047">
    <property type="entry name" value="RNI-like"/>
    <property type="match status" value="1"/>
</dbReference>
<dbReference type="HOGENOM" id="CLU_910779_0_0_1"/>
<accession>A0A0C3LEY4</accession>
<name>A0A0C3LEY4_9AGAM</name>
<organism evidence="1 2">
    <name type="scientific">Tulasnella calospora MUT 4182</name>
    <dbReference type="NCBI Taxonomy" id="1051891"/>
    <lineage>
        <taxon>Eukaryota</taxon>
        <taxon>Fungi</taxon>
        <taxon>Dikarya</taxon>
        <taxon>Basidiomycota</taxon>
        <taxon>Agaricomycotina</taxon>
        <taxon>Agaricomycetes</taxon>
        <taxon>Cantharellales</taxon>
        <taxon>Tulasnellaceae</taxon>
        <taxon>Tulasnella</taxon>
    </lineage>
</organism>
<dbReference type="Gene3D" id="3.80.10.10">
    <property type="entry name" value="Ribonuclease Inhibitor"/>
    <property type="match status" value="1"/>
</dbReference>
<reference evidence="1 2" key="1">
    <citation type="submission" date="2014-04" db="EMBL/GenBank/DDBJ databases">
        <authorList>
            <consortium name="DOE Joint Genome Institute"/>
            <person name="Kuo A."/>
            <person name="Girlanda M."/>
            <person name="Perotto S."/>
            <person name="Kohler A."/>
            <person name="Nagy L.G."/>
            <person name="Floudas D."/>
            <person name="Copeland A."/>
            <person name="Barry K.W."/>
            <person name="Cichocki N."/>
            <person name="Veneault-Fourrey C."/>
            <person name="LaButti K."/>
            <person name="Lindquist E.A."/>
            <person name="Lipzen A."/>
            <person name="Lundell T."/>
            <person name="Morin E."/>
            <person name="Murat C."/>
            <person name="Sun H."/>
            <person name="Tunlid A."/>
            <person name="Henrissat B."/>
            <person name="Grigoriev I.V."/>
            <person name="Hibbett D.S."/>
            <person name="Martin F."/>
            <person name="Nordberg H.P."/>
            <person name="Cantor M.N."/>
            <person name="Hua S.X."/>
        </authorList>
    </citation>
    <scope>NUCLEOTIDE SEQUENCE [LARGE SCALE GENOMIC DNA]</scope>
    <source>
        <strain evidence="1 2">MUT 4182</strain>
    </source>
</reference>
<reference evidence="2" key="2">
    <citation type="submission" date="2015-01" db="EMBL/GenBank/DDBJ databases">
        <title>Evolutionary Origins and Diversification of the Mycorrhizal Mutualists.</title>
        <authorList>
            <consortium name="DOE Joint Genome Institute"/>
            <consortium name="Mycorrhizal Genomics Consortium"/>
            <person name="Kohler A."/>
            <person name="Kuo A."/>
            <person name="Nagy L.G."/>
            <person name="Floudas D."/>
            <person name="Copeland A."/>
            <person name="Barry K.W."/>
            <person name="Cichocki N."/>
            <person name="Veneault-Fourrey C."/>
            <person name="LaButti K."/>
            <person name="Lindquist E.A."/>
            <person name="Lipzen A."/>
            <person name="Lundell T."/>
            <person name="Morin E."/>
            <person name="Murat C."/>
            <person name="Riley R."/>
            <person name="Ohm R."/>
            <person name="Sun H."/>
            <person name="Tunlid A."/>
            <person name="Henrissat B."/>
            <person name="Grigoriev I.V."/>
            <person name="Hibbett D.S."/>
            <person name="Martin F."/>
        </authorList>
    </citation>
    <scope>NUCLEOTIDE SEQUENCE [LARGE SCALE GENOMIC DNA]</scope>
    <source>
        <strain evidence="2">MUT 4182</strain>
    </source>
</reference>
<gene>
    <name evidence="1" type="ORF">M407DRAFT_221778</name>
</gene>
<evidence type="ECO:0000313" key="2">
    <source>
        <dbReference type="Proteomes" id="UP000054248"/>
    </source>
</evidence>
<keyword evidence="2" id="KW-1185">Reference proteome</keyword>
<evidence type="ECO:0000313" key="1">
    <source>
        <dbReference type="EMBL" id="KIO20002.1"/>
    </source>
</evidence>
<dbReference type="Proteomes" id="UP000054248">
    <property type="component" value="Unassembled WGS sequence"/>
</dbReference>
<protein>
    <recommendedName>
        <fullName evidence="3">F-box domain-containing protein</fullName>
    </recommendedName>
</protein>